<sequence>MFDQQAGAFPYDNAFSRNLGWVTEAEQQKLRKAKIAVAGLGGVGGFHVTTLARFGIGAFSIADFDTFDVPNFNRQAGATVSSLGRPKAEVIGAMAKDINPDIDLQVFPKGVDESNIESFLQGASVYVDGLDFFAFKARQLAFATAYRMGIPAVTAAPLGMGTSVLVFLPGKMSFEDYFGFEGCNDTEKALRFLLGLTPKRLHAAYLVEPDRINLQEKRGPSTVAGCMLCAGVAATETVKLILGRGDIRPAPWSYHVDAYRHQASWSWRPMGYRNPLQRLGFKLGMAMLARQALK</sequence>
<organism evidence="2 3">
    <name type="scientific">Chitinimonas taiwanensis DSM 18899</name>
    <dbReference type="NCBI Taxonomy" id="1121279"/>
    <lineage>
        <taxon>Bacteria</taxon>
        <taxon>Pseudomonadati</taxon>
        <taxon>Pseudomonadota</taxon>
        <taxon>Betaproteobacteria</taxon>
        <taxon>Neisseriales</taxon>
        <taxon>Chitinibacteraceae</taxon>
        <taxon>Chitinimonas</taxon>
    </lineage>
</organism>
<feature type="domain" description="THIF-type NAD/FAD binding fold" evidence="1">
    <location>
        <begin position="16"/>
        <end position="271"/>
    </location>
</feature>
<dbReference type="Proteomes" id="UP000186513">
    <property type="component" value="Unassembled WGS sequence"/>
</dbReference>
<dbReference type="STRING" id="1121279.SAMN02745887_00438"/>
<evidence type="ECO:0000259" key="1">
    <source>
        <dbReference type="Pfam" id="PF00899"/>
    </source>
</evidence>
<dbReference type="PANTHER" id="PTHR43267:SF1">
    <property type="entry name" value="TRNA THREONYLCARBAMOYLADENOSINE DEHYDRATASE"/>
    <property type="match status" value="1"/>
</dbReference>
<proteinExistence type="predicted"/>
<gene>
    <name evidence="2" type="ORF">SAMN02745887_00438</name>
</gene>
<evidence type="ECO:0000313" key="2">
    <source>
        <dbReference type="EMBL" id="SFZ71711.1"/>
    </source>
</evidence>
<dbReference type="AlphaFoldDB" id="A0A1K2H6D4"/>
<dbReference type="PANTHER" id="PTHR43267">
    <property type="entry name" value="TRNA THREONYLCARBAMOYLADENOSINE DEHYDRATASE"/>
    <property type="match status" value="1"/>
</dbReference>
<dbReference type="InterPro" id="IPR000594">
    <property type="entry name" value="ThiF_NAD_FAD-bd"/>
</dbReference>
<reference evidence="2 3" key="1">
    <citation type="submission" date="2016-11" db="EMBL/GenBank/DDBJ databases">
        <authorList>
            <person name="Jaros S."/>
            <person name="Januszkiewicz K."/>
            <person name="Wedrychowicz H."/>
        </authorList>
    </citation>
    <scope>NUCLEOTIDE SEQUENCE [LARGE SCALE GENOMIC DNA]</scope>
    <source>
        <strain evidence="2 3">DSM 18899</strain>
    </source>
</reference>
<dbReference type="SUPFAM" id="SSF69572">
    <property type="entry name" value="Activating enzymes of the ubiquitin-like proteins"/>
    <property type="match status" value="1"/>
</dbReference>
<protein>
    <submittedName>
        <fullName evidence="2">ThiF family protein</fullName>
    </submittedName>
</protein>
<dbReference type="OrthoDB" id="272552at2"/>
<dbReference type="EMBL" id="FPKR01000002">
    <property type="protein sequence ID" value="SFZ71711.1"/>
    <property type="molecule type" value="Genomic_DNA"/>
</dbReference>
<name>A0A1K2H6D4_9NEIS</name>
<dbReference type="InterPro" id="IPR045886">
    <property type="entry name" value="ThiF/MoeB/HesA"/>
</dbReference>
<accession>A0A1K2H6D4</accession>
<evidence type="ECO:0000313" key="3">
    <source>
        <dbReference type="Proteomes" id="UP000186513"/>
    </source>
</evidence>
<dbReference type="RefSeq" id="WP_072426990.1">
    <property type="nucleotide sequence ID" value="NZ_FPKR01000002.1"/>
</dbReference>
<dbReference type="InterPro" id="IPR035985">
    <property type="entry name" value="Ubiquitin-activating_enz"/>
</dbReference>
<dbReference type="GO" id="GO:0061503">
    <property type="term" value="F:tRNA threonylcarbamoyladenosine dehydratase"/>
    <property type="evidence" value="ECO:0007669"/>
    <property type="project" value="TreeGrafter"/>
</dbReference>
<dbReference type="GO" id="GO:0008641">
    <property type="term" value="F:ubiquitin-like modifier activating enzyme activity"/>
    <property type="evidence" value="ECO:0007669"/>
    <property type="project" value="InterPro"/>
</dbReference>
<dbReference type="GO" id="GO:0061504">
    <property type="term" value="P:cyclic threonylcarbamoyladenosine biosynthetic process"/>
    <property type="evidence" value="ECO:0007669"/>
    <property type="project" value="TreeGrafter"/>
</dbReference>
<dbReference type="Pfam" id="PF00899">
    <property type="entry name" value="ThiF"/>
    <property type="match status" value="1"/>
</dbReference>
<dbReference type="NCBIfam" id="NF006077">
    <property type="entry name" value="PRK08223.1"/>
    <property type="match status" value="1"/>
</dbReference>
<dbReference type="Gene3D" id="3.40.50.720">
    <property type="entry name" value="NAD(P)-binding Rossmann-like Domain"/>
    <property type="match status" value="1"/>
</dbReference>
<keyword evidence="3" id="KW-1185">Reference proteome</keyword>